<dbReference type="SUPFAM" id="SSF53659">
    <property type="entry name" value="Isocitrate/Isopropylmalate dehydrogenase-like"/>
    <property type="match status" value="1"/>
</dbReference>
<dbReference type="Proteomes" id="UP000198418">
    <property type="component" value="Unassembled WGS sequence"/>
</dbReference>
<sequence length="482" mass="51171">MSDHDRKTRDTKTANTIWAQLKVGASASIERTCAQRDLLLFAHMSGNLNPLVLPSEEENPSSSEPVAPSMWIGSLISAVLGNILPGPGTLYRSQNFEFVKRVHVGDRLRVTVTCREKREEPVALFETVVVDDKGATICKGQALVEAPLIPVEVEARHLPTLILEEKEQFPHLVALAAQLPRLKTAVVCPENRASLNGPLLAFAKGLIEPIFIGDPDRIAAAARELGADLSAFRIVEERNHRAAADKAVALVRAGEAGAVMKGDLHSDDLLAAVVKKDGGLRAGRRISHVFVIDTPTLDDLLFVSDAAINITPDLMTKVDIVQNAIDLALACGTEPRVGVLSAVEVINPAIVSTLDAAILSKMAERGQIRGGVVDGPLAMDNAIDIDAARTKGIASLVAGHANVLIAPNLESGNMLAKELTFVAHAEAAGLVVGASAPVMLTSRADNDKARLVSCALAQLYKYWRDNGKAFVGVKGAAKLAAE</sequence>
<evidence type="ECO:0000256" key="1">
    <source>
        <dbReference type="ARBA" id="ARBA00022679"/>
    </source>
</evidence>
<dbReference type="GO" id="GO:0016746">
    <property type="term" value="F:acyltransferase activity"/>
    <property type="evidence" value="ECO:0007669"/>
    <property type="project" value="UniProtKB-KW"/>
</dbReference>
<evidence type="ECO:0000313" key="5">
    <source>
        <dbReference type="Proteomes" id="UP000198418"/>
    </source>
</evidence>
<organism evidence="4 5">
    <name type="scientific">Rhodoblastus acidophilus</name>
    <name type="common">Rhodopseudomonas acidophila</name>
    <dbReference type="NCBI Taxonomy" id="1074"/>
    <lineage>
        <taxon>Bacteria</taxon>
        <taxon>Pseudomonadati</taxon>
        <taxon>Pseudomonadota</taxon>
        <taxon>Alphaproteobacteria</taxon>
        <taxon>Hyphomicrobiales</taxon>
        <taxon>Rhodoblastaceae</taxon>
        <taxon>Rhodoblastus</taxon>
    </lineage>
</organism>
<dbReference type="PANTHER" id="PTHR43356:SF2">
    <property type="entry name" value="PHOSPHATE ACETYLTRANSFERASE"/>
    <property type="match status" value="1"/>
</dbReference>
<protein>
    <submittedName>
        <fullName evidence="4">Phosphate butyryltransferase</fullName>
    </submittedName>
</protein>
<dbReference type="Gene3D" id="3.40.718.10">
    <property type="entry name" value="Isopropylmalate Dehydrogenase"/>
    <property type="match status" value="1"/>
</dbReference>
<keyword evidence="5" id="KW-1185">Reference proteome</keyword>
<evidence type="ECO:0000256" key="2">
    <source>
        <dbReference type="ARBA" id="ARBA00023315"/>
    </source>
</evidence>
<dbReference type="CDD" id="cd03449">
    <property type="entry name" value="R_hydratase"/>
    <property type="match status" value="1"/>
</dbReference>
<proteinExistence type="predicted"/>
<accession>A0A212RZC8</accession>
<evidence type="ECO:0000259" key="3">
    <source>
        <dbReference type="Pfam" id="PF01515"/>
    </source>
</evidence>
<dbReference type="Pfam" id="PF01515">
    <property type="entry name" value="PTA_PTB"/>
    <property type="match status" value="1"/>
</dbReference>
<dbReference type="RefSeq" id="WP_088521591.1">
    <property type="nucleotide sequence ID" value="NZ_FYDG01000009.1"/>
</dbReference>
<dbReference type="InterPro" id="IPR029069">
    <property type="entry name" value="HotDog_dom_sf"/>
</dbReference>
<dbReference type="InterPro" id="IPR050500">
    <property type="entry name" value="Phos_Acetyltrans/Butyryltrans"/>
</dbReference>
<dbReference type="SUPFAM" id="SSF54637">
    <property type="entry name" value="Thioesterase/thiol ester dehydrase-isomerase"/>
    <property type="match status" value="1"/>
</dbReference>
<dbReference type="InterPro" id="IPR002505">
    <property type="entry name" value="PTA_PTB"/>
</dbReference>
<reference evidence="5" key="1">
    <citation type="submission" date="2017-06" db="EMBL/GenBank/DDBJ databases">
        <authorList>
            <person name="Varghese N."/>
            <person name="Submissions S."/>
        </authorList>
    </citation>
    <scope>NUCLEOTIDE SEQUENCE [LARGE SCALE GENOMIC DNA]</scope>
    <source>
        <strain evidence="5">DSM 137</strain>
    </source>
</reference>
<gene>
    <name evidence="4" type="ORF">SAMN06265338_10955</name>
</gene>
<dbReference type="Gene3D" id="3.10.129.10">
    <property type="entry name" value="Hotdog Thioesterase"/>
    <property type="match status" value="1"/>
</dbReference>
<dbReference type="EMBL" id="FYDG01000009">
    <property type="protein sequence ID" value="SNB78089.1"/>
    <property type="molecule type" value="Genomic_DNA"/>
</dbReference>
<dbReference type="NCBIfam" id="NF006045">
    <property type="entry name" value="PRK08190.1"/>
    <property type="match status" value="1"/>
</dbReference>
<keyword evidence="1 4" id="KW-0808">Transferase</keyword>
<name>A0A212RZC8_RHOAC</name>
<evidence type="ECO:0000313" key="4">
    <source>
        <dbReference type="EMBL" id="SNB78089.1"/>
    </source>
</evidence>
<dbReference type="PANTHER" id="PTHR43356">
    <property type="entry name" value="PHOSPHATE ACETYLTRANSFERASE"/>
    <property type="match status" value="1"/>
</dbReference>
<dbReference type="OrthoDB" id="9800237at2"/>
<keyword evidence="2" id="KW-0012">Acyltransferase</keyword>
<feature type="domain" description="Phosphate acetyl/butaryl transferase" evidence="3">
    <location>
        <begin position="242"/>
        <end position="456"/>
    </location>
</feature>
<dbReference type="AlphaFoldDB" id="A0A212RZC8"/>